<comment type="caution">
    <text evidence="1">The sequence shown here is derived from an EMBL/GenBank/DDBJ whole genome shotgun (WGS) entry which is preliminary data.</text>
</comment>
<reference evidence="1 2" key="1">
    <citation type="journal article" date="2022" name="Plant J.">
        <title>Chromosome-level genome of Camellia lanceoleosa provides a valuable resource for understanding genome evolution and self-incompatibility.</title>
        <authorList>
            <person name="Gong W."/>
            <person name="Xiao S."/>
            <person name="Wang L."/>
            <person name="Liao Z."/>
            <person name="Chang Y."/>
            <person name="Mo W."/>
            <person name="Hu G."/>
            <person name="Li W."/>
            <person name="Zhao G."/>
            <person name="Zhu H."/>
            <person name="Hu X."/>
            <person name="Ji K."/>
            <person name="Xiang X."/>
            <person name="Song Q."/>
            <person name="Yuan D."/>
            <person name="Jin S."/>
            <person name="Zhang L."/>
        </authorList>
    </citation>
    <scope>NUCLEOTIDE SEQUENCE [LARGE SCALE GENOMIC DNA]</scope>
    <source>
        <strain evidence="1">SQ_2022a</strain>
    </source>
</reference>
<dbReference type="EMBL" id="CM045761">
    <property type="protein sequence ID" value="KAI8013307.1"/>
    <property type="molecule type" value="Genomic_DNA"/>
</dbReference>
<evidence type="ECO:0000313" key="1">
    <source>
        <dbReference type="EMBL" id="KAI8013307.1"/>
    </source>
</evidence>
<gene>
    <name evidence="1" type="ORF">LOK49_LG05G03851</name>
</gene>
<dbReference type="Proteomes" id="UP001060215">
    <property type="component" value="Chromosome 4"/>
</dbReference>
<evidence type="ECO:0000313" key="2">
    <source>
        <dbReference type="Proteomes" id="UP001060215"/>
    </source>
</evidence>
<protein>
    <submittedName>
        <fullName evidence="1">Vinorine synthase</fullName>
    </submittedName>
</protein>
<sequence length="114" mass="13019">MVPPLQEYSIGNLLWILCTKCKADNEIVLHSPIRKLRETITEIYGDFVERLQSGQGLCLVAENVKEMSKLCSEGPADYYGFTSWSKFGMYDTDFKWGKHVWVRGHRIVGLGQCS</sequence>
<proteinExistence type="predicted"/>
<accession>A0ACC0HIA5</accession>
<name>A0ACC0HIA5_9ERIC</name>
<keyword evidence="2" id="KW-1185">Reference proteome</keyword>
<organism evidence="1 2">
    <name type="scientific">Camellia lanceoleosa</name>
    <dbReference type="NCBI Taxonomy" id="1840588"/>
    <lineage>
        <taxon>Eukaryota</taxon>
        <taxon>Viridiplantae</taxon>
        <taxon>Streptophyta</taxon>
        <taxon>Embryophyta</taxon>
        <taxon>Tracheophyta</taxon>
        <taxon>Spermatophyta</taxon>
        <taxon>Magnoliopsida</taxon>
        <taxon>eudicotyledons</taxon>
        <taxon>Gunneridae</taxon>
        <taxon>Pentapetalae</taxon>
        <taxon>asterids</taxon>
        <taxon>Ericales</taxon>
        <taxon>Theaceae</taxon>
        <taxon>Camellia</taxon>
    </lineage>
</organism>